<dbReference type="RefSeq" id="WP_273438039.1">
    <property type="nucleotide sequence ID" value="NZ_CBDUFW010000073.1"/>
</dbReference>
<gene>
    <name evidence="4" type="ORF">C0630_04580</name>
</gene>
<keyword evidence="2" id="KW-0450">Lipoyl</keyword>
<evidence type="ECO:0000259" key="3">
    <source>
        <dbReference type="PROSITE" id="PS50968"/>
    </source>
</evidence>
<sequence length="89" mass="9612">MSEPIEVHLPAMPECWDSCGNCSDAAVLVSEILVRPGERIERDDPVITLETDKTTLDIPTPCAGRVTALHIDIGDAISEGMLILTLQPD</sequence>
<reference evidence="4 5" key="1">
    <citation type="submission" date="2017-11" db="EMBL/GenBank/DDBJ databases">
        <title>Genome-resolved metagenomics identifies genetic mobility, metabolic interactions, and unexpected diversity in perchlorate-reducing communities.</title>
        <authorList>
            <person name="Barnum T.P."/>
            <person name="Figueroa I.A."/>
            <person name="Carlstrom C.I."/>
            <person name="Lucas L.N."/>
            <person name="Engelbrektson A.L."/>
            <person name="Coates J.D."/>
        </authorList>
    </citation>
    <scope>NUCLEOTIDE SEQUENCE [LARGE SCALE GENOMIC DNA]</scope>
    <source>
        <strain evidence="4">BM301</strain>
    </source>
</reference>
<evidence type="ECO:0000313" key="4">
    <source>
        <dbReference type="EMBL" id="PLX62849.1"/>
    </source>
</evidence>
<organism evidence="4 5">
    <name type="scientific">Sedimenticola selenatireducens</name>
    <dbReference type="NCBI Taxonomy" id="191960"/>
    <lineage>
        <taxon>Bacteria</taxon>
        <taxon>Pseudomonadati</taxon>
        <taxon>Pseudomonadota</taxon>
        <taxon>Gammaproteobacteria</taxon>
        <taxon>Chromatiales</taxon>
        <taxon>Sedimenticolaceae</taxon>
        <taxon>Sedimenticola</taxon>
    </lineage>
</organism>
<proteinExistence type="predicted"/>
<dbReference type="Gene3D" id="2.40.50.100">
    <property type="match status" value="1"/>
</dbReference>
<evidence type="ECO:0000256" key="2">
    <source>
        <dbReference type="ARBA" id="ARBA00022823"/>
    </source>
</evidence>
<dbReference type="PROSITE" id="PS00189">
    <property type="entry name" value="LIPOYL"/>
    <property type="match status" value="1"/>
</dbReference>
<dbReference type="Proteomes" id="UP000235015">
    <property type="component" value="Unassembled WGS sequence"/>
</dbReference>
<dbReference type="Pfam" id="PF00364">
    <property type="entry name" value="Biotin_lipoyl"/>
    <property type="match status" value="1"/>
</dbReference>
<dbReference type="GO" id="GO:0016746">
    <property type="term" value="F:acyltransferase activity"/>
    <property type="evidence" value="ECO:0007669"/>
    <property type="project" value="UniProtKB-KW"/>
</dbReference>
<dbReference type="InterPro" id="IPR000089">
    <property type="entry name" value="Biotin_lipoyl"/>
</dbReference>
<dbReference type="InterPro" id="IPR003016">
    <property type="entry name" value="2-oxoA_DH_lipoyl-BS"/>
</dbReference>
<dbReference type="AlphaFoldDB" id="A0A2N6CZN0"/>
<dbReference type="CDD" id="cd06849">
    <property type="entry name" value="lipoyl_domain"/>
    <property type="match status" value="1"/>
</dbReference>
<dbReference type="EMBL" id="PKUN01000003">
    <property type="protein sequence ID" value="PLX62849.1"/>
    <property type="molecule type" value="Genomic_DNA"/>
</dbReference>
<evidence type="ECO:0000256" key="1">
    <source>
        <dbReference type="ARBA" id="ARBA00001938"/>
    </source>
</evidence>
<dbReference type="STRING" id="1111735.GCA_000428045_04033"/>
<comment type="cofactor">
    <cofactor evidence="1">
        <name>(R)-lipoate</name>
        <dbReference type="ChEBI" id="CHEBI:83088"/>
    </cofactor>
</comment>
<feature type="domain" description="Lipoyl-binding" evidence="3">
    <location>
        <begin position="4"/>
        <end position="87"/>
    </location>
</feature>
<protein>
    <submittedName>
        <fullName evidence="4">Dihydrolipoamide acyltransferase</fullName>
    </submittedName>
</protein>
<keyword evidence="4" id="KW-0808">Transferase</keyword>
<comment type="caution">
    <text evidence="4">The sequence shown here is derived from an EMBL/GenBank/DDBJ whole genome shotgun (WGS) entry which is preliminary data.</text>
</comment>
<keyword evidence="4" id="KW-0012">Acyltransferase</keyword>
<dbReference type="PROSITE" id="PS50968">
    <property type="entry name" value="BIOTINYL_LIPOYL"/>
    <property type="match status" value="1"/>
</dbReference>
<accession>A0A2N6CZN0</accession>
<evidence type="ECO:0000313" key="5">
    <source>
        <dbReference type="Proteomes" id="UP000235015"/>
    </source>
</evidence>
<name>A0A2N6CZN0_9GAMM</name>
<dbReference type="InterPro" id="IPR011053">
    <property type="entry name" value="Single_hybrid_motif"/>
</dbReference>
<dbReference type="SUPFAM" id="SSF51230">
    <property type="entry name" value="Single hybrid motif"/>
    <property type="match status" value="1"/>
</dbReference>